<keyword evidence="2" id="KW-1185">Reference proteome</keyword>
<accession>A0A4Z0RBW4</accession>
<organism evidence="1 2">
    <name type="scientific">Desulfosporosinus fructosivorans</name>
    <dbReference type="NCBI Taxonomy" id="2018669"/>
    <lineage>
        <taxon>Bacteria</taxon>
        <taxon>Bacillati</taxon>
        <taxon>Bacillota</taxon>
        <taxon>Clostridia</taxon>
        <taxon>Eubacteriales</taxon>
        <taxon>Desulfitobacteriaceae</taxon>
        <taxon>Desulfosporosinus</taxon>
    </lineage>
</organism>
<dbReference type="AlphaFoldDB" id="A0A4Z0RBW4"/>
<comment type="caution">
    <text evidence="1">The sequence shown here is derived from an EMBL/GenBank/DDBJ whole genome shotgun (WGS) entry which is preliminary data.</text>
</comment>
<dbReference type="Proteomes" id="UP000298460">
    <property type="component" value="Unassembled WGS sequence"/>
</dbReference>
<sequence>MVNNTFVSGRRDEKMTSNRYLAVIGDLVDSKKIIGEQRKQVQSRLEETLDSVNQLYREFIVSDFLITLGDEFQGLLRPNAPLYEIISCVIEGINAESYKEKFVEVRFGIGLGRILTDIKKVALGMDGPAFHYARKALDISHNRKGHAIIFKAEPSTIIEQDETTINTLLGLLAVSRKFWIHKANRFNEILPYLRENKNQRDIASLLNCTQPLVSKLVASAYWSEIKELESTVDALIKTCLDTPKARGNRKKNSYASPV</sequence>
<evidence type="ECO:0000313" key="1">
    <source>
        <dbReference type="EMBL" id="TGE39657.1"/>
    </source>
</evidence>
<proteinExistence type="predicted"/>
<gene>
    <name evidence="1" type="ORF">E4K67_01215</name>
</gene>
<reference evidence="1 2" key="1">
    <citation type="submission" date="2019-03" db="EMBL/GenBank/DDBJ databases">
        <title>Draft Genome Sequence of Desulfosporosinus fructosivorans Strain 63.6F, Isolated from Marine Sediment in the Baltic Sea.</title>
        <authorList>
            <person name="Hausmann B."/>
            <person name="Vandieken V."/>
            <person name="Pjevac P."/>
            <person name="Schreck K."/>
            <person name="Herbold C.W."/>
            <person name="Loy A."/>
        </authorList>
    </citation>
    <scope>NUCLEOTIDE SEQUENCE [LARGE SCALE GENOMIC DNA]</scope>
    <source>
        <strain evidence="1 2">63.6F</strain>
    </source>
</reference>
<dbReference type="Pfam" id="PF16264">
    <property type="entry name" value="SatD"/>
    <property type="match status" value="1"/>
</dbReference>
<evidence type="ECO:0008006" key="3">
    <source>
        <dbReference type="Google" id="ProtNLM"/>
    </source>
</evidence>
<name>A0A4Z0RBW4_9FIRM</name>
<evidence type="ECO:0000313" key="2">
    <source>
        <dbReference type="Proteomes" id="UP000298460"/>
    </source>
</evidence>
<protein>
    <recommendedName>
        <fullName evidence="3">SatD family (SatD)</fullName>
    </recommendedName>
</protein>
<dbReference type="EMBL" id="SPQQ01000001">
    <property type="protein sequence ID" value="TGE39657.1"/>
    <property type="molecule type" value="Genomic_DNA"/>
</dbReference>
<dbReference type="InterPro" id="IPR032580">
    <property type="entry name" value="SatD"/>
</dbReference>